<evidence type="ECO:0000256" key="1">
    <source>
        <dbReference type="SAM" id="Coils"/>
    </source>
</evidence>
<feature type="region of interest" description="Disordered" evidence="2">
    <location>
        <begin position="327"/>
        <end position="355"/>
    </location>
</feature>
<feature type="compositionally biased region" description="Low complexity" evidence="2">
    <location>
        <begin position="561"/>
        <end position="572"/>
    </location>
</feature>
<protein>
    <submittedName>
        <fullName evidence="4 5">Uncharacterized protein</fullName>
    </submittedName>
</protein>
<feature type="compositionally biased region" description="Polar residues" evidence="2">
    <location>
        <begin position="341"/>
        <end position="355"/>
    </location>
</feature>
<reference evidence="4 5" key="1">
    <citation type="submission" date="2023-11" db="UniProtKB">
        <authorList>
            <consortium name="WormBaseParasite"/>
        </authorList>
    </citation>
    <scope>IDENTIFICATION</scope>
</reference>
<feature type="compositionally biased region" description="Polar residues" evidence="2">
    <location>
        <begin position="608"/>
        <end position="626"/>
    </location>
</feature>
<dbReference type="AlphaFoldDB" id="A0AA85A5P6"/>
<organism evidence="3 4">
    <name type="scientific">Schistosoma margrebowiei</name>
    <dbReference type="NCBI Taxonomy" id="48269"/>
    <lineage>
        <taxon>Eukaryota</taxon>
        <taxon>Metazoa</taxon>
        <taxon>Spiralia</taxon>
        <taxon>Lophotrochozoa</taxon>
        <taxon>Platyhelminthes</taxon>
        <taxon>Trematoda</taxon>
        <taxon>Digenea</taxon>
        <taxon>Strigeidida</taxon>
        <taxon>Schistosomatoidea</taxon>
        <taxon>Schistosomatidae</taxon>
        <taxon>Schistosoma</taxon>
    </lineage>
</organism>
<feature type="compositionally biased region" description="Basic and acidic residues" evidence="2">
    <location>
        <begin position="518"/>
        <end position="530"/>
    </location>
</feature>
<keyword evidence="1" id="KW-0175">Coiled coil</keyword>
<proteinExistence type="predicted"/>
<sequence>MTKVKNLSVEQDENNQDVLEFEDNLEKTSRDLVTDILNRARSAIAHESLDTKQIMLPSQNFASSLPQLSITTSSPPKYVSENDKNTGECDDAFGITSITHKSVINEEIEPSNFREELTIQQAPSEEKVSNQYQTKFDFKSNILNDFRGIGVGSATPDTPRQRDYQWKSSIDLPPTNNTTFTHSYNYPQKPVYLREMSLSPPSLSYDLVKDDLITSSPPNNSNCIGEFTVSSKMLTYRQDSPTVINTDDMEQKLKPFSSPLPIYIPSTACTRILKNSEVHRFIGDCNSQQRRLRHNDSEVGKLSYSDSTSSELEKLSIEYKNNSFMTNKKQANKPNIPRLQLPSSPKLTHSPKTNQMRIRQSSLLRNSITTSKSNSLKIPKSTSSSLCWWEPLNRHDAHIMEVEGINNSPYNDKFNLPEPNPEVLKHYYYLCAQQPVKEASLMKAINEAEIQAKSDKIAHYEFLRRKSLQHQYKRTRFLNPHHSRKFDIESKHLNKINHNNNNSTNRSNLCRPEHFTHSLQKENKPKKPSEYSDEDDLCSTMKKSKKRRSVLSSTIHNSQPRRVSSRSNSRVRSSLKVRNKSLDKNEYNQNDSINHHIHLDHHERRLHSSNNQRTQRNQSPIENRINTIRDSDYHRSIHSPISYFLDFNDKPDCNQHCTNLHSEYFPINKQNADSPTYINSEYADNLPKPLHSSELQNENHSNENGLHNKSIHSRRNNLCTIHPNSSFHRNSDLYSGSLDRLRRRCHSIERELGSIERDKYEQGLSNPILGDPRVDALTSANRILRQRLHDIQKLQENREHALNKANEMVNSLLNKQQKQASIIRESTRNFAQTPSTLLTNNHDIDDDHNRKSYVTNLYKPVIKDDSFNLPTYTPTKYRHYQNQHHLQCHHDVNHITDHYDRNYNQHSPYNYCSNQRKPFDSRNNPTNLLLEKLRSDYADLANSVCRIEEKARDAASSVQSLLRQFQMGLMEPVNFNSMNQLPNSDSHESFNRESYSNELYDKSVMLRLQKARDTLDQLKSDSFRPSINLQRQVDYTVPLTISVASTTNSLLSSSIPVMTTTSGTFPSKMNHYNLHEPHLKHPNVYNRPYTNSLRSTWHIS</sequence>
<dbReference type="Proteomes" id="UP000050790">
    <property type="component" value="Unassembled WGS sequence"/>
</dbReference>
<evidence type="ECO:0000256" key="2">
    <source>
        <dbReference type="SAM" id="MobiDB-lite"/>
    </source>
</evidence>
<feature type="region of interest" description="Disordered" evidence="2">
    <location>
        <begin position="518"/>
        <end position="589"/>
    </location>
</feature>
<name>A0AA85A5P6_9TREM</name>
<dbReference type="WBParaSite" id="SMRG1_65610.2">
    <property type="protein sequence ID" value="SMRG1_65610.2"/>
    <property type="gene ID" value="SMRG1_65610"/>
</dbReference>
<evidence type="ECO:0000313" key="3">
    <source>
        <dbReference type="Proteomes" id="UP000050790"/>
    </source>
</evidence>
<feature type="region of interest" description="Disordered" evidence="2">
    <location>
        <begin position="601"/>
        <end position="628"/>
    </location>
</feature>
<feature type="coiled-coil region" evidence="1">
    <location>
        <begin position="784"/>
        <end position="811"/>
    </location>
</feature>
<accession>A0AA85A5P6</accession>
<dbReference type="WBParaSite" id="SMRG1_65610.1">
    <property type="protein sequence ID" value="SMRG1_65610.1"/>
    <property type="gene ID" value="SMRG1_65610"/>
</dbReference>
<evidence type="ECO:0000313" key="5">
    <source>
        <dbReference type="WBParaSite" id="SMRG1_65610.2"/>
    </source>
</evidence>
<evidence type="ECO:0000313" key="4">
    <source>
        <dbReference type="WBParaSite" id="SMRG1_65610.1"/>
    </source>
</evidence>